<keyword evidence="2" id="KW-1015">Disulfide bond</keyword>
<dbReference type="PANTHER" id="PTHR10036:SF18">
    <property type="entry name" value="LYMPHOCYTE ANTIGEN 6 FAMILY MEMBER PGE"/>
    <property type="match status" value="1"/>
</dbReference>
<gene>
    <name evidence="4" type="ORF">XELAEV_18034525mg</name>
</gene>
<dbReference type="Pfam" id="PF00021">
    <property type="entry name" value="UPAR_LY6"/>
    <property type="match status" value="1"/>
</dbReference>
<accession>A0A974CE21</accession>
<sequence>MSCFDLVSIYCINNTRWRGMWRIPTTPVWEVSLLTFVYRVSVVSPGWALQCYTCVGSSDQDCNRQGTQQCPKDSDACAIMRGQSNGVMKSCSYKSFCDRAMRDGSRAPGVHVQCCFSNNCNSDSKGSGSQLSASGVRILLSVALGFCLLFIS</sequence>
<keyword evidence="1" id="KW-0732">Signal</keyword>
<dbReference type="Proteomes" id="UP000694892">
    <property type="component" value="Chromosome 7L"/>
</dbReference>
<evidence type="ECO:0000256" key="1">
    <source>
        <dbReference type="ARBA" id="ARBA00022729"/>
    </source>
</evidence>
<reference evidence="5" key="1">
    <citation type="journal article" date="2016" name="Nature">
        <title>Genome evolution in the allotetraploid frog Xenopus laevis.</title>
        <authorList>
            <person name="Session A.M."/>
            <person name="Uno Y."/>
            <person name="Kwon T."/>
            <person name="Chapman J.A."/>
            <person name="Toyoda A."/>
            <person name="Takahashi S."/>
            <person name="Fukui A."/>
            <person name="Hikosaka A."/>
            <person name="Suzuki A."/>
            <person name="Kondo M."/>
            <person name="van Heeringen S.J."/>
            <person name="Quigley I."/>
            <person name="Heinz S."/>
            <person name="Ogino H."/>
            <person name="Ochi H."/>
            <person name="Hellsten U."/>
            <person name="Lyons J.B."/>
            <person name="Simakov O."/>
            <person name="Putnam N."/>
            <person name="Stites J."/>
            <person name="Kuroki Y."/>
            <person name="Tanaka T."/>
            <person name="Michiue T."/>
            <person name="Watanabe M."/>
            <person name="Bogdanovic O."/>
            <person name="Lister R."/>
            <person name="Georgiou G."/>
            <person name="Paranjpe S.S."/>
            <person name="van Kruijsbergen I."/>
            <person name="Shu S."/>
            <person name="Carlson J."/>
            <person name="Kinoshita T."/>
            <person name="Ohta Y."/>
            <person name="Mawaribuchi S."/>
            <person name="Jenkins J."/>
            <person name="Grimwood J."/>
            <person name="Schmutz J."/>
            <person name="Mitros T."/>
            <person name="Mozaffari S.V."/>
            <person name="Suzuki Y."/>
            <person name="Haramoto Y."/>
            <person name="Yamamoto T.S."/>
            <person name="Takagi C."/>
            <person name="Heald R."/>
            <person name="Miller K."/>
            <person name="Haudenschild C."/>
            <person name="Kitzman J."/>
            <person name="Nakayama T."/>
            <person name="Izutsu Y."/>
            <person name="Robert J."/>
            <person name="Fortriede J."/>
            <person name="Burns K."/>
            <person name="Lotay V."/>
            <person name="Karimi K."/>
            <person name="Yasuoka Y."/>
            <person name="Dichmann D.S."/>
            <person name="Flajnik M.F."/>
            <person name="Houston D.W."/>
            <person name="Shendure J."/>
            <person name="DuPasquier L."/>
            <person name="Vize P.D."/>
            <person name="Zorn A.M."/>
            <person name="Ito M."/>
            <person name="Marcotte E.M."/>
            <person name="Wallingford J.B."/>
            <person name="Ito Y."/>
            <person name="Asashima M."/>
            <person name="Ueno N."/>
            <person name="Matsuda Y."/>
            <person name="Veenstra G.J."/>
            <person name="Fujiyama A."/>
            <person name="Harland R.M."/>
            <person name="Taira M."/>
            <person name="Rokhsar D.S."/>
        </authorList>
    </citation>
    <scope>NUCLEOTIDE SEQUENCE [LARGE SCALE GENOMIC DNA]</scope>
    <source>
        <strain evidence="5">J</strain>
    </source>
</reference>
<evidence type="ECO:0000259" key="3">
    <source>
        <dbReference type="SMART" id="SM00134"/>
    </source>
</evidence>
<feature type="domain" description="UPAR/Ly6" evidence="3">
    <location>
        <begin position="49"/>
        <end position="134"/>
    </location>
</feature>
<proteinExistence type="predicted"/>
<dbReference type="AlphaFoldDB" id="A0A974CE21"/>
<dbReference type="OMA" id="CAIMRGQ"/>
<dbReference type="Gene3D" id="2.10.60.10">
    <property type="entry name" value="CD59"/>
    <property type="match status" value="1"/>
</dbReference>
<dbReference type="CDD" id="cd23553">
    <property type="entry name" value="TFP_LU_ECD_Ly6PGE"/>
    <property type="match status" value="1"/>
</dbReference>
<evidence type="ECO:0000313" key="5">
    <source>
        <dbReference type="Proteomes" id="UP000694892"/>
    </source>
</evidence>
<dbReference type="InterPro" id="IPR016054">
    <property type="entry name" value="LY6_UPA_recep-like"/>
</dbReference>
<dbReference type="InterPro" id="IPR045860">
    <property type="entry name" value="Snake_toxin-like_sf"/>
</dbReference>
<evidence type="ECO:0000256" key="2">
    <source>
        <dbReference type="ARBA" id="ARBA00023157"/>
    </source>
</evidence>
<protein>
    <recommendedName>
        <fullName evidence="3">UPAR/Ly6 domain-containing protein</fullName>
    </recommendedName>
</protein>
<name>A0A974CE21_XENLA</name>
<evidence type="ECO:0000313" key="4">
    <source>
        <dbReference type="EMBL" id="OCT71549.1"/>
    </source>
</evidence>
<organism evidence="4 5">
    <name type="scientific">Xenopus laevis</name>
    <name type="common">African clawed frog</name>
    <dbReference type="NCBI Taxonomy" id="8355"/>
    <lineage>
        <taxon>Eukaryota</taxon>
        <taxon>Metazoa</taxon>
        <taxon>Chordata</taxon>
        <taxon>Craniata</taxon>
        <taxon>Vertebrata</taxon>
        <taxon>Euteleostomi</taxon>
        <taxon>Amphibia</taxon>
        <taxon>Batrachia</taxon>
        <taxon>Anura</taxon>
        <taxon>Pipoidea</taxon>
        <taxon>Pipidae</taxon>
        <taxon>Xenopodinae</taxon>
        <taxon>Xenopus</taxon>
        <taxon>Xenopus</taxon>
    </lineage>
</organism>
<dbReference type="EMBL" id="CM004478">
    <property type="protein sequence ID" value="OCT71549.1"/>
    <property type="molecule type" value="Genomic_DNA"/>
</dbReference>
<dbReference type="SUPFAM" id="SSF57302">
    <property type="entry name" value="Snake toxin-like"/>
    <property type="match status" value="1"/>
</dbReference>
<dbReference type="PANTHER" id="PTHR10036">
    <property type="entry name" value="CD59 GLYCOPROTEIN"/>
    <property type="match status" value="1"/>
</dbReference>
<dbReference type="SMART" id="SM00134">
    <property type="entry name" value="LU"/>
    <property type="match status" value="1"/>
</dbReference>